<dbReference type="Pfam" id="PF02361">
    <property type="entry name" value="CbiQ"/>
    <property type="match status" value="1"/>
</dbReference>
<proteinExistence type="predicted"/>
<dbReference type="EMBL" id="DVGB01000022">
    <property type="protein sequence ID" value="HIR00993.1"/>
    <property type="molecule type" value="Genomic_DNA"/>
</dbReference>
<protein>
    <submittedName>
        <fullName evidence="6">Energy-coupling factor transporter transmembrane protein EcfT</fullName>
    </submittedName>
</protein>
<reference evidence="6" key="2">
    <citation type="journal article" date="2021" name="PeerJ">
        <title>Extensive microbial diversity within the chicken gut microbiome revealed by metagenomics and culture.</title>
        <authorList>
            <person name="Gilroy R."/>
            <person name="Ravi A."/>
            <person name="Getino M."/>
            <person name="Pursley I."/>
            <person name="Horton D.L."/>
            <person name="Alikhan N.F."/>
            <person name="Baker D."/>
            <person name="Gharbi K."/>
            <person name="Hall N."/>
            <person name="Watson M."/>
            <person name="Adriaenssens E.M."/>
            <person name="Foster-Nyarko E."/>
            <person name="Jarju S."/>
            <person name="Secka A."/>
            <person name="Antonio M."/>
            <person name="Oren A."/>
            <person name="Chaudhuri R.R."/>
            <person name="La Ragione R."/>
            <person name="Hildebrand F."/>
            <person name="Pallen M.J."/>
        </authorList>
    </citation>
    <scope>NUCLEOTIDE SEQUENCE</scope>
    <source>
        <strain evidence="6">ChiGjej1B1-2707</strain>
    </source>
</reference>
<comment type="caution">
    <text evidence="6">The sequence shown here is derived from an EMBL/GenBank/DDBJ whole genome shotgun (WGS) entry which is preliminary data.</text>
</comment>
<reference evidence="6" key="1">
    <citation type="submission" date="2020-10" db="EMBL/GenBank/DDBJ databases">
        <authorList>
            <person name="Gilroy R."/>
        </authorList>
    </citation>
    <scope>NUCLEOTIDE SEQUENCE</scope>
    <source>
        <strain evidence="6">ChiGjej1B1-2707</strain>
    </source>
</reference>
<evidence type="ECO:0000256" key="4">
    <source>
        <dbReference type="ARBA" id="ARBA00023136"/>
    </source>
</evidence>
<gene>
    <name evidence="6" type="ORF">IAA69_01810</name>
</gene>
<comment type="subcellular location">
    <subcellularLocation>
        <location evidence="1">Membrane</location>
        <topology evidence="1">Multi-pass membrane protein</topology>
    </subcellularLocation>
</comment>
<keyword evidence="2 5" id="KW-0812">Transmembrane</keyword>
<name>A0A9D1D2L2_9ACTN</name>
<evidence type="ECO:0000256" key="1">
    <source>
        <dbReference type="ARBA" id="ARBA00004141"/>
    </source>
</evidence>
<dbReference type="CDD" id="cd16914">
    <property type="entry name" value="EcfT"/>
    <property type="match status" value="1"/>
</dbReference>
<evidence type="ECO:0000256" key="2">
    <source>
        <dbReference type="ARBA" id="ARBA00022692"/>
    </source>
</evidence>
<evidence type="ECO:0000313" key="6">
    <source>
        <dbReference type="EMBL" id="HIR00993.1"/>
    </source>
</evidence>
<feature type="transmembrane region" description="Helical" evidence="5">
    <location>
        <begin position="80"/>
        <end position="99"/>
    </location>
</feature>
<dbReference type="AlphaFoldDB" id="A0A9D1D2L2"/>
<evidence type="ECO:0000256" key="5">
    <source>
        <dbReference type="SAM" id="Phobius"/>
    </source>
</evidence>
<sequence>MFTVSLFAASHWAGLAVATCALLISCAFARISPLGLLTKVVPLYGILAMMIVFGSVTGNVSAPSAWMGAFSLAEGALADFAPFAVAGSFGISPAGFEAAVFNAVRILLLVLASLVVSFATSAEALIDAFRWFVRPLRALKVPVDDAAMVLALAVRFIPTISAELARVRDAHVARGALLNDGALHERAAAWGRVLIPLFVGLFRHADRLGIAMEARCYGAPGERTSLSQLHCGAKDRVVLAVGIALCAACALA</sequence>
<dbReference type="Proteomes" id="UP000824261">
    <property type="component" value="Unassembled WGS sequence"/>
</dbReference>
<dbReference type="InterPro" id="IPR003339">
    <property type="entry name" value="ABC/ECF_trnsptr_transmembrane"/>
</dbReference>
<evidence type="ECO:0000313" key="7">
    <source>
        <dbReference type="Proteomes" id="UP000824261"/>
    </source>
</evidence>
<dbReference type="PANTHER" id="PTHR33514:SF13">
    <property type="entry name" value="PROTEIN ABCI12, CHLOROPLASTIC"/>
    <property type="match status" value="1"/>
</dbReference>
<dbReference type="PANTHER" id="PTHR33514">
    <property type="entry name" value="PROTEIN ABCI12, CHLOROPLASTIC"/>
    <property type="match status" value="1"/>
</dbReference>
<feature type="transmembrane region" description="Helical" evidence="5">
    <location>
        <begin position="41"/>
        <end position="60"/>
    </location>
</feature>
<keyword evidence="3 5" id="KW-1133">Transmembrane helix</keyword>
<organism evidence="6 7">
    <name type="scientific">Candidatus Aveggerthella stercoripullorum</name>
    <dbReference type="NCBI Taxonomy" id="2840688"/>
    <lineage>
        <taxon>Bacteria</taxon>
        <taxon>Bacillati</taxon>
        <taxon>Actinomycetota</taxon>
        <taxon>Coriobacteriia</taxon>
        <taxon>Eggerthellales</taxon>
        <taxon>Eggerthellaceae</taxon>
        <taxon>Eggerthellaceae incertae sedis</taxon>
        <taxon>Candidatus Aveggerthella</taxon>
    </lineage>
</organism>
<feature type="transmembrane region" description="Helical" evidence="5">
    <location>
        <begin position="106"/>
        <end position="126"/>
    </location>
</feature>
<accession>A0A9D1D2L2</accession>
<evidence type="ECO:0000256" key="3">
    <source>
        <dbReference type="ARBA" id="ARBA00022989"/>
    </source>
</evidence>
<keyword evidence="4 5" id="KW-0472">Membrane</keyword>
<dbReference type="GO" id="GO:0005886">
    <property type="term" value="C:plasma membrane"/>
    <property type="evidence" value="ECO:0007669"/>
    <property type="project" value="TreeGrafter"/>
</dbReference>
<feature type="transmembrane region" description="Helical" evidence="5">
    <location>
        <begin position="6"/>
        <end position="29"/>
    </location>
</feature>